<protein>
    <submittedName>
        <fullName evidence="1">Uncharacterized protein</fullName>
    </submittedName>
</protein>
<reference evidence="1 2" key="1">
    <citation type="journal article" date="2017" name="New Microbes New Infect">
        <title>Genome sequence of 'Leucobacter massiliensis' sp. nov. isolated from human pharynx after travel to the 2014 Hajj.</title>
        <authorList>
            <person name="Leangapichart T."/>
            <person name="Gautret P."/>
            <person name="Nguyen T.T."/>
            <person name="Armstrong N."/>
            <person name="Rolain J.M."/>
        </authorList>
    </citation>
    <scope>NUCLEOTIDE SEQUENCE [LARGE SCALE GENOMIC DNA]</scope>
    <source>
        <strain evidence="1 2">122RC15</strain>
    </source>
</reference>
<organism evidence="1 2">
    <name type="scientific">Leucobacter massiliensis</name>
    <dbReference type="NCBI Taxonomy" id="1686285"/>
    <lineage>
        <taxon>Bacteria</taxon>
        <taxon>Bacillati</taxon>
        <taxon>Actinomycetota</taxon>
        <taxon>Actinomycetes</taxon>
        <taxon>Micrococcales</taxon>
        <taxon>Microbacteriaceae</taxon>
        <taxon>Leucobacter</taxon>
    </lineage>
</organism>
<comment type="caution">
    <text evidence="1">The sequence shown here is derived from an EMBL/GenBank/DDBJ whole genome shotgun (WGS) entry which is preliminary data.</text>
</comment>
<dbReference type="AlphaFoldDB" id="A0A2S9QMW1"/>
<gene>
    <name evidence="1" type="ORF">B4915_08540</name>
</gene>
<dbReference type="OrthoDB" id="5072260at2"/>
<accession>A0A2S9QMW1</accession>
<evidence type="ECO:0000313" key="2">
    <source>
        <dbReference type="Proteomes" id="UP000238650"/>
    </source>
</evidence>
<name>A0A2S9QMW1_9MICO</name>
<sequence>MITHDMVGTEEDLAREVLIVARGIAPCISSFADGSEEQKDALAILRRVYKDITARGLRFVKSQRIGSSAVDYGAITSAFDGDPTRALRALCSSSNGQGLSVGSFPKERPVSRIWPERY</sequence>
<evidence type="ECO:0000313" key="1">
    <source>
        <dbReference type="EMBL" id="PRI10922.1"/>
    </source>
</evidence>
<dbReference type="Proteomes" id="UP000238650">
    <property type="component" value="Unassembled WGS sequence"/>
</dbReference>
<keyword evidence="2" id="KW-1185">Reference proteome</keyword>
<dbReference type="EMBL" id="MWZD01000017">
    <property type="protein sequence ID" value="PRI10922.1"/>
    <property type="molecule type" value="Genomic_DNA"/>
</dbReference>
<dbReference type="RefSeq" id="WP_105805383.1">
    <property type="nucleotide sequence ID" value="NZ_MWZD01000017.1"/>
</dbReference>
<proteinExistence type="predicted"/>